<dbReference type="Gene3D" id="3.30.200.20">
    <property type="entry name" value="Phosphorylase Kinase, domain 1"/>
    <property type="match status" value="1"/>
</dbReference>
<dbReference type="Pfam" id="PF00069">
    <property type="entry name" value="Pkinase"/>
    <property type="match status" value="1"/>
</dbReference>
<evidence type="ECO:0000313" key="10">
    <source>
        <dbReference type="EMBL" id="MBP2476547.1"/>
    </source>
</evidence>
<dbReference type="Proteomes" id="UP001519363">
    <property type="component" value="Unassembled WGS sequence"/>
</dbReference>
<organism evidence="10 11">
    <name type="scientific">Crossiella equi</name>
    <dbReference type="NCBI Taxonomy" id="130796"/>
    <lineage>
        <taxon>Bacteria</taxon>
        <taxon>Bacillati</taxon>
        <taxon>Actinomycetota</taxon>
        <taxon>Actinomycetes</taxon>
        <taxon>Pseudonocardiales</taxon>
        <taxon>Pseudonocardiaceae</taxon>
        <taxon>Crossiella</taxon>
    </lineage>
</organism>
<comment type="catalytic activity">
    <reaction evidence="7">
        <text>L-threonyl-[protein] + ATP = O-phospho-L-threonyl-[protein] + ADP + H(+)</text>
        <dbReference type="Rhea" id="RHEA:46608"/>
        <dbReference type="Rhea" id="RHEA-COMP:11060"/>
        <dbReference type="Rhea" id="RHEA-COMP:11605"/>
        <dbReference type="ChEBI" id="CHEBI:15378"/>
        <dbReference type="ChEBI" id="CHEBI:30013"/>
        <dbReference type="ChEBI" id="CHEBI:30616"/>
        <dbReference type="ChEBI" id="CHEBI:61977"/>
        <dbReference type="ChEBI" id="CHEBI:456216"/>
        <dbReference type="EC" id="2.7.11.1"/>
    </reaction>
</comment>
<dbReference type="Gene3D" id="1.25.40.10">
    <property type="entry name" value="Tetratricopeptide repeat domain"/>
    <property type="match status" value="1"/>
</dbReference>
<dbReference type="SMART" id="SM00220">
    <property type="entry name" value="S_TKc"/>
    <property type="match status" value="1"/>
</dbReference>
<evidence type="ECO:0000256" key="8">
    <source>
        <dbReference type="ARBA" id="ARBA00048679"/>
    </source>
</evidence>
<dbReference type="Pfam" id="PF16918">
    <property type="entry name" value="PknG_TPR"/>
    <property type="match status" value="1"/>
</dbReference>
<dbReference type="InterPro" id="IPR011990">
    <property type="entry name" value="TPR-like_helical_dom_sf"/>
</dbReference>
<keyword evidence="3 10" id="KW-0808">Transferase</keyword>
<dbReference type="Gene3D" id="1.10.510.10">
    <property type="entry name" value="Transferase(Phosphotransferase) domain 1"/>
    <property type="match status" value="1"/>
</dbReference>
<dbReference type="Pfam" id="PF16919">
    <property type="entry name" value="PknG_rubred"/>
    <property type="match status" value="1"/>
</dbReference>
<feature type="domain" description="Protein kinase" evidence="9">
    <location>
        <begin position="85"/>
        <end position="349"/>
    </location>
</feature>
<comment type="caution">
    <text evidence="10">The sequence shown here is derived from an EMBL/GenBank/DDBJ whole genome shotgun (WGS) entry which is preliminary data.</text>
</comment>
<comment type="catalytic activity">
    <reaction evidence="8">
        <text>L-seryl-[protein] + ATP = O-phospho-L-seryl-[protein] + ADP + H(+)</text>
        <dbReference type="Rhea" id="RHEA:17989"/>
        <dbReference type="Rhea" id="RHEA-COMP:9863"/>
        <dbReference type="Rhea" id="RHEA-COMP:11604"/>
        <dbReference type="ChEBI" id="CHEBI:15378"/>
        <dbReference type="ChEBI" id="CHEBI:29999"/>
        <dbReference type="ChEBI" id="CHEBI:30616"/>
        <dbReference type="ChEBI" id="CHEBI:83421"/>
        <dbReference type="ChEBI" id="CHEBI:456216"/>
        <dbReference type="EC" id="2.7.11.1"/>
    </reaction>
</comment>
<evidence type="ECO:0000313" key="11">
    <source>
        <dbReference type="Proteomes" id="UP001519363"/>
    </source>
</evidence>
<dbReference type="CDD" id="cd14014">
    <property type="entry name" value="STKc_PknB_like"/>
    <property type="match status" value="1"/>
</dbReference>
<dbReference type="InterPro" id="IPR031636">
    <property type="entry name" value="PknG_TPR"/>
</dbReference>
<sequence>MSEGVRWTSGDFLHLPVLRPPEPEDTLAEPSPVPEPDRRCGACFRAVGRGHDGRPGRLKGYCGHCGAAFDYTLKLKPGDLVENRYQVLGCLPRGGQGWVYLARDTHLKLDVVLKGLINSGSGALAGRAIAGIERDMLTALDHPNIVRVISLVLHEGHEYIVMQYVAGWSLEQLKAAAEPLPLEHVLVFLLEVLAAFRYLHERGLLYCDLKPSNVIRGRDRIKLIDFGGVRKVGDRSTPTVVSQKYQVPEHERRTVGLTVSSDLYSVGKVLADLFAATPLGRAPVDESDHTVRAVRALVARATCPDHAHRFASAAELSDALTGLLLDVLSLRENAERPWTTMQFRPSALLLDDGLGTVPALAEWTDRERDPLAPLDSGLPTPAGAAVRLPTPLPDPADPEYGFLAAVQDTGPHRVLAKLGTAPSASLGVRLAECRAQLELGWTDLAHDTLQRLADPPRAYWRLDWHWALVRLALGQVGRAEARFAQLATRLRGEYAPRLALGYCAEYRGDVAEARAWYASVWRRDRSRVSAAFGLARLHLRAGDRGAAVAVLDEVPQVSRYYDPARIAAVRVRLATLGRDRPSAQDILDAAHRLPLLYLDDGAPQGSARTRLTAVVQAVALRNKDFAALDGTEALGEQPTEDSVRRGLERTGRALAGYAPTPADAARLVDLANAVRPRTWW</sequence>
<dbReference type="InterPro" id="IPR000719">
    <property type="entry name" value="Prot_kinase_dom"/>
</dbReference>
<evidence type="ECO:0000256" key="7">
    <source>
        <dbReference type="ARBA" id="ARBA00047899"/>
    </source>
</evidence>
<name>A0ABS5AJJ2_9PSEU</name>
<dbReference type="PANTHER" id="PTHR24363:SF0">
    <property type="entry name" value="SERINE_THREONINE KINASE LIKE DOMAIN CONTAINING 1"/>
    <property type="match status" value="1"/>
</dbReference>
<gene>
    <name evidence="10" type="ORF">JOF53_005419</name>
</gene>
<dbReference type="PROSITE" id="PS50011">
    <property type="entry name" value="PROTEIN_KINASE_DOM"/>
    <property type="match status" value="1"/>
</dbReference>
<protein>
    <recommendedName>
        <fullName evidence="1">non-specific serine/threonine protein kinase</fullName>
        <ecNumber evidence="1">2.7.11.1</ecNumber>
    </recommendedName>
</protein>
<dbReference type="SUPFAM" id="SSF56112">
    <property type="entry name" value="Protein kinase-like (PK-like)"/>
    <property type="match status" value="1"/>
</dbReference>
<dbReference type="InterPro" id="IPR011009">
    <property type="entry name" value="Kinase-like_dom_sf"/>
</dbReference>
<dbReference type="PANTHER" id="PTHR24363">
    <property type="entry name" value="SERINE/THREONINE PROTEIN KINASE"/>
    <property type="match status" value="1"/>
</dbReference>
<dbReference type="EMBL" id="JAGIOO010000001">
    <property type="protein sequence ID" value="MBP2476547.1"/>
    <property type="molecule type" value="Genomic_DNA"/>
</dbReference>
<keyword evidence="11" id="KW-1185">Reference proteome</keyword>
<dbReference type="RefSeq" id="WP_158103467.1">
    <property type="nucleotide sequence ID" value="NZ_JAGIOO010000001.1"/>
</dbReference>
<accession>A0ABS5AJJ2</accession>
<keyword evidence="5 10" id="KW-0418">Kinase</keyword>
<evidence type="ECO:0000256" key="2">
    <source>
        <dbReference type="ARBA" id="ARBA00022527"/>
    </source>
</evidence>
<dbReference type="InterPro" id="IPR031634">
    <property type="entry name" value="PknG_rubred"/>
</dbReference>
<dbReference type="GO" id="GO:0004674">
    <property type="term" value="F:protein serine/threonine kinase activity"/>
    <property type="evidence" value="ECO:0007669"/>
    <property type="project" value="UniProtKB-EC"/>
</dbReference>
<evidence type="ECO:0000256" key="1">
    <source>
        <dbReference type="ARBA" id="ARBA00012513"/>
    </source>
</evidence>
<evidence type="ECO:0000256" key="4">
    <source>
        <dbReference type="ARBA" id="ARBA00022741"/>
    </source>
</evidence>
<dbReference type="SUPFAM" id="SSF48452">
    <property type="entry name" value="TPR-like"/>
    <property type="match status" value="1"/>
</dbReference>
<proteinExistence type="predicted"/>
<keyword evidence="4" id="KW-0547">Nucleotide-binding</keyword>
<reference evidence="10 11" key="1">
    <citation type="submission" date="2021-03" db="EMBL/GenBank/DDBJ databases">
        <title>Sequencing the genomes of 1000 actinobacteria strains.</title>
        <authorList>
            <person name="Klenk H.-P."/>
        </authorList>
    </citation>
    <scope>NUCLEOTIDE SEQUENCE [LARGE SCALE GENOMIC DNA]</scope>
    <source>
        <strain evidence="10 11">DSM 44580</strain>
    </source>
</reference>
<keyword evidence="2" id="KW-0723">Serine/threonine-protein kinase</keyword>
<keyword evidence="6" id="KW-0067">ATP-binding</keyword>
<evidence type="ECO:0000256" key="3">
    <source>
        <dbReference type="ARBA" id="ARBA00022679"/>
    </source>
</evidence>
<evidence type="ECO:0000259" key="9">
    <source>
        <dbReference type="PROSITE" id="PS50011"/>
    </source>
</evidence>
<evidence type="ECO:0000256" key="5">
    <source>
        <dbReference type="ARBA" id="ARBA00022777"/>
    </source>
</evidence>
<dbReference type="EC" id="2.7.11.1" evidence="1"/>
<evidence type="ECO:0000256" key="6">
    <source>
        <dbReference type="ARBA" id="ARBA00022840"/>
    </source>
</evidence>